<dbReference type="Proteomes" id="UP000571554">
    <property type="component" value="Unassembled WGS sequence"/>
</dbReference>
<feature type="region of interest" description="Disordered" evidence="1">
    <location>
        <begin position="69"/>
        <end position="88"/>
    </location>
</feature>
<proteinExistence type="predicted"/>
<organism evidence="2 3">
    <name type="scientific">Paraburkholderia bannensis</name>
    <dbReference type="NCBI Taxonomy" id="765414"/>
    <lineage>
        <taxon>Bacteria</taxon>
        <taxon>Pseudomonadati</taxon>
        <taxon>Pseudomonadota</taxon>
        <taxon>Betaproteobacteria</taxon>
        <taxon>Burkholderiales</taxon>
        <taxon>Burkholderiaceae</taxon>
        <taxon>Paraburkholderia</taxon>
    </lineage>
</organism>
<dbReference type="EMBL" id="JACHBW010000003">
    <property type="protein sequence ID" value="MBB6101394.1"/>
    <property type="molecule type" value="Genomic_DNA"/>
</dbReference>
<evidence type="ECO:0000313" key="3">
    <source>
        <dbReference type="Proteomes" id="UP000571554"/>
    </source>
</evidence>
<dbReference type="AlphaFoldDB" id="A0A7W9TUN3"/>
<feature type="region of interest" description="Disordered" evidence="1">
    <location>
        <begin position="1"/>
        <end position="61"/>
    </location>
</feature>
<gene>
    <name evidence="2" type="ORF">F4827_001228</name>
</gene>
<name>A0A7W9TUN3_9BURK</name>
<reference evidence="2 3" key="1">
    <citation type="submission" date="2020-08" db="EMBL/GenBank/DDBJ databases">
        <title>Above-ground endophytic microbial communities from plants in different locations in the United States.</title>
        <authorList>
            <person name="Frank C."/>
        </authorList>
    </citation>
    <scope>NUCLEOTIDE SEQUENCE [LARGE SCALE GENOMIC DNA]</scope>
    <source>
        <strain evidence="2 3">WP4_2_2</strain>
    </source>
</reference>
<keyword evidence="3" id="KW-1185">Reference proteome</keyword>
<protein>
    <submittedName>
        <fullName evidence="2">Uncharacterized protein</fullName>
    </submittedName>
</protein>
<dbReference type="RefSeq" id="WP_221303608.1">
    <property type="nucleotide sequence ID" value="NZ_JACHBW010000003.1"/>
</dbReference>
<comment type="caution">
    <text evidence="2">The sequence shown here is derived from an EMBL/GenBank/DDBJ whole genome shotgun (WGS) entry which is preliminary data.</text>
</comment>
<accession>A0A7W9TUN3</accession>
<evidence type="ECO:0000256" key="1">
    <source>
        <dbReference type="SAM" id="MobiDB-lite"/>
    </source>
</evidence>
<sequence>MNGASGALAFVGSGNPVAGEGVPRAVPASNDKPVPEAEAGSELGRAERDQTAAGALTRWRNQRPIWPVRGFTSRANPNNAAMASGEAM</sequence>
<evidence type="ECO:0000313" key="2">
    <source>
        <dbReference type="EMBL" id="MBB6101394.1"/>
    </source>
</evidence>